<dbReference type="AlphaFoldDB" id="G5JHA0"/>
<gene>
    <name evidence="1" type="ORF">SS7213T_04145</name>
</gene>
<dbReference type="RefSeq" id="WP_002462651.1">
    <property type="nucleotide sequence ID" value="NZ_AEUN01000307.1"/>
</dbReference>
<proteinExistence type="predicted"/>
<reference evidence="1 2" key="1">
    <citation type="journal article" date="2012" name="BMC Genomics">
        <title>Comparative genomic analysis of the genus Staphylococcus including Staphylococcus aureus and its newly described sister species Staphylococcus simiae.</title>
        <authorList>
            <person name="Suzuki H."/>
            <person name="Lefebure T."/>
            <person name="Pavinski Bitar P."/>
            <person name="Stanhope M.J."/>
        </authorList>
    </citation>
    <scope>NUCLEOTIDE SEQUENCE [LARGE SCALE GENOMIC DNA]</scope>
    <source>
        <strain evidence="1 2">CCM 7213</strain>
    </source>
</reference>
<organism evidence="1 2">
    <name type="scientific">Staphylococcus simiae CCM 7213 = CCUG 51256</name>
    <dbReference type="NCBI Taxonomy" id="911238"/>
    <lineage>
        <taxon>Bacteria</taxon>
        <taxon>Bacillati</taxon>
        <taxon>Bacillota</taxon>
        <taxon>Bacilli</taxon>
        <taxon>Bacillales</taxon>
        <taxon>Staphylococcaceae</taxon>
        <taxon>Staphylococcus</taxon>
    </lineage>
</organism>
<sequence>MDFKIVYLYNGEQWLAFKKDDGEYDYPDDEWTEVEPPAGIYTPMYFNGSEWIGATKEEWEQSLPKPEPIVPTDNEKIIANLQMQLMKSNMERTQMQKQLAMSLLDGQKKEKAIQVLQEQQGQIVLELTKLKGGN</sequence>
<keyword evidence="2" id="KW-1185">Reference proteome</keyword>
<accession>G5JHA0</accession>
<dbReference type="EMBL" id="AEUN01000307">
    <property type="protein sequence ID" value="EHJ08448.1"/>
    <property type="molecule type" value="Genomic_DNA"/>
</dbReference>
<evidence type="ECO:0000313" key="2">
    <source>
        <dbReference type="Proteomes" id="UP000005413"/>
    </source>
</evidence>
<comment type="caution">
    <text evidence="1">The sequence shown here is derived from an EMBL/GenBank/DDBJ whole genome shotgun (WGS) entry which is preliminary data.</text>
</comment>
<dbReference type="Proteomes" id="UP000005413">
    <property type="component" value="Unassembled WGS sequence"/>
</dbReference>
<dbReference type="PATRIC" id="fig|911238.3.peg.682"/>
<name>G5JHA0_9STAP</name>
<evidence type="ECO:0000313" key="1">
    <source>
        <dbReference type="EMBL" id="EHJ08448.1"/>
    </source>
</evidence>
<protein>
    <submittedName>
        <fullName evidence="1">Uncharacterized protein</fullName>
    </submittedName>
</protein>